<name>A0A9R0SPS9_TRITD</name>
<comment type="similarity">
    <text evidence="2">Belongs to the RLP family.</text>
</comment>
<evidence type="ECO:0000256" key="14">
    <source>
        <dbReference type="ARBA" id="ARBA00022840"/>
    </source>
</evidence>
<dbReference type="FunFam" id="3.30.200.20:FF:000309">
    <property type="entry name" value="Leucine-rich repeat receptor protein kinase MSP1"/>
    <property type="match status" value="1"/>
</dbReference>
<dbReference type="PROSITE" id="PS50011">
    <property type="entry name" value="PROTEIN_KINASE_DOM"/>
    <property type="match status" value="1"/>
</dbReference>
<dbReference type="InterPro" id="IPR051420">
    <property type="entry name" value="Ser_Thr_Kinases_DiverseReg"/>
</dbReference>
<keyword evidence="6" id="KW-0433">Leucine-rich repeat</keyword>
<evidence type="ECO:0000256" key="11">
    <source>
        <dbReference type="ARBA" id="ARBA00022737"/>
    </source>
</evidence>
<evidence type="ECO:0000256" key="16">
    <source>
        <dbReference type="ARBA" id="ARBA00023136"/>
    </source>
</evidence>
<dbReference type="FunFam" id="3.80.10.10:FF:000111">
    <property type="entry name" value="LRR receptor-like serine/threonine-protein kinase ERECTA"/>
    <property type="match status" value="1"/>
</dbReference>
<dbReference type="InterPro" id="IPR011009">
    <property type="entry name" value="Kinase-like_dom_sf"/>
</dbReference>
<keyword evidence="17" id="KW-0675">Receptor</keyword>
<dbReference type="PROSITE" id="PS00109">
    <property type="entry name" value="PROTEIN_KINASE_TYR"/>
    <property type="match status" value="1"/>
</dbReference>
<evidence type="ECO:0000256" key="19">
    <source>
        <dbReference type="ARBA" id="ARBA00047899"/>
    </source>
</evidence>
<keyword evidence="14" id="KW-0067">ATP-binding</keyword>
<dbReference type="GO" id="GO:0016020">
    <property type="term" value="C:membrane"/>
    <property type="evidence" value="ECO:0007669"/>
    <property type="project" value="UniProtKB-SubCell"/>
</dbReference>
<dbReference type="PRINTS" id="PR00019">
    <property type="entry name" value="LEURICHRPT"/>
</dbReference>
<accession>A0A9R0SPS9</accession>
<feature type="domain" description="Protein kinase" evidence="22">
    <location>
        <begin position="244"/>
        <end position="387"/>
    </location>
</feature>
<dbReference type="Proteomes" id="UP000324705">
    <property type="component" value="Chromosome 4A"/>
</dbReference>
<evidence type="ECO:0000256" key="17">
    <source>
        <dbReference type="ARBA" id="ARBA00023170"/>
    </source>
</evidence>
<dbReference type="PANTHER" id="PTHR48005">
    <property type="entry name" value="LEUCINE RICH REPEAT KINASE 2"/>
    <property type="match status" value="1"/>
</dbReference>
<evidence type="ECO:0000256" key="8">
    <source>
        <dbReference type="ARBA" id="ARBA00022679"/>
    </source>
</evidence>
<dbReference type="Gramene" id="TRITD4Av1G253030.1">
    <property type="protein sequence ID" value="TRITD4Av1G253030.1"/>
    <property type="gene ID" value="TRITD4Av1G253030"/>
</dbReference>
<dbReference type="Gene3D" id="3.80.10.10">
    <property type="entry name" value="Ribonuclease Inhibitor"/>
    <property type="match status" value="1"/>
</dbReference>
<dbReference type="Pfam" id="PF13855">
    <property type="entry name" value="LRR_8"/>
    <property type="match status" value="2"/>
</dbReference>
<keyword evidence="8" id="KW-0808">Transferase</keyword>
<keyword evidence="7" id="KW-1070">Brassinosteroid signaling pathway</keyword>
<evidence type="ECO:0000256" key="2">
    <source>
        <dbReference type="ARBA" id="ARBA00009592"/>
    </source>
</evidence>
<evidence type="ECO:0000256" key="18">
    <source>
        <dbReference type="ARBA" id="ARBA00023180"/>
    </source>
</evidence>
<sequence length="387" mass="43406">MLFGLSLFGNLLQGHLPAEIGSPRNLEYLDLSSNNLTGQIPGSIQHCLKLHFLKLSHNHFNGTIPNELGMLVNLHDLLDLSENSIDSAIPSQLGGLTMLEALNLSHNALNDSIPPSFQSINNLLYMDMSYKKLEGSVPHTRFFEAAPIKWFRPNKKLCGVVKGLPPCDLPRSSERGKNSGAILLSIIAYIASFVFVIALVTWQCKKKKIKTKTIDGSQQTKMFAIWNYDGKNVYKKIVDVTNNFNNAHCIGSGGSGSVYRVQLPTGELFAVQKIHMLEDNEQFSHEICALINIRHRNISKLFGCCSATQGRFLVYEYMDRGSLSKYLECTETAVELDWPRRLNIVWEVAHALSYMHHDCFTPIVHRDITSNNVLLDLEYIAASQILV</sequence>
<dbReference type="SMART" id="SM00220">
    <property type="entry name" value="S_TKc"/>
    <property type="match status" value="1"/>
</dbReference>
<dbReference type="GO" id="GO:0005524">
    <property type="term" value="F:ATP binding"/>
    <property type="evidence" value="ECO:0007669"/>
    <property type="project" value="UniProtKB-KW"/>
</dbReference>
<keyword evidence="11" id="KW-0677">Repeat</keyword>
<keyword evidence="4" id="KW-0723">Serine/threonine-protein kinase</keyword>
<dbReference type="SUPFAM" id="SSF56112">
    <property type="entry name" value="Protein kinase-like (PK-like)"/>
    <property type="match status" value="1"/>
</dbReference>
<evidence type="ECO:0000256" key="12">
    <source>
        <dbReference type="ARBA" id="ARBA00022741"/>
    </source>
</evidence>
<comment type="catalytic activity">
    <reaction evidence="19">
        <text>L-threonyl-[protein] + ATP = O-phospho-L-threonyl-[protein] + ADP + H(+)</text>
        <dbReference type="Rhea" id="RHEA:46608"/>
        <dbReference type="Rhea" id="RHEA-COMP:11060"/>
        <dbReference type="Rhea" id="RHEA-COMP:11605"/>
        <dbReference type="ChEBI" id="CHEBI:15378"/>
        <dbReference type="ChEBI" id="CHEBI:30013"/>
        <dbReference type="ChEBI" id="CHEBI:30616"/>
        <dbReference type="ChEBI" id="CHEBI:61977"/>
        <dbReference type="ChEBI" id="CHEBI:456216"/>
        <dbReference type="EC" id="2.7.11.1"/>
    </reaction>
</comment>
<dbReference type="AlphaFoldDB" id="A0A9R0SPS9"/>
<evidence type="ECO:0000256" key="10">
    <source>
        <dbReference type="ARBA" id="ARBA00022729"/>
    </source>
</evidence>
<keyword evidence="18" id="KW-0325">Glycoprotein</keyword>
<evidence type="ECO:0000256" key="20">
    <source>
        <dbReference type="ARBA" id="ARBA00048679"/>
    </source>
</evidence>
<dbReference type="InterPro" id="IPR000719">
    <property type="entry name" value="Prot_kinase_dom"/>
</dbReference>
<keyword evidence="16 21" id="KW-0472">Membrane</keyword>
<keyword evidence="13" id="KW-0418">Kinase</keyword>
<keyword evidence="24" id="KW-1185">Reference proteome</keyword>
<dbReference type="InterPro" id="IPR032675">
    <property type="entry name" value="LRR_dom_sf"/>
</dbReference>
<organism evidence="23 24">
    <name type="scientific">Triticum turgidum subsp. durum</name>
    <name type="common">Durum wheat</name>
    <name type="synonym">Triticum durum</name>
    <dbReference type="NCBI Taxonomy" id="4567"/>
    <lineage>
        <taxon>Eukaryota</taxon>
        <taxon>Viridiplantae</taxon>
        <taxon>Streptophyta</taxon>
        <taxon>Embryophyta</taxon>
        <taxon>Tracheophyta</taxon>
        <taxon>Spermatophyta</taxon>
        <taxon>Magnoliopsida</taxon>
        <taxon>Liliopsida</taxon>
        <taxon>Poales</taxon>
        <taxon>Poaceae</taxon>
        <taxon>BOP clade</taxon>
        <taxon>Pooideae</taxon>
        <taxon>Triticodae</taxon>
        <taxon>Triticeae</taxon>
        <taxon>Triticinae</taxon>
        <taxon>Triticum</taxon>
    </lineage>
</organism>
<evidence type="ECO:0000313" key="23">
    <source>
        <dbReference type="EMBL" id="VAH99140.1"/>
    </source>
</evidence>
<protein>
    <recommendedName>
        <fullName evidence="3">non-specific serine/threonine protein kinase</fullName>
        <ecNumber evidence="3">2.7.11.1</ecNumber>
    </recommendedName>
</protein>
<evidence type="ECO:0000256" key="5">
    <source>
        <dbReference type="ARBA" id="ARBA00022553"/>
    </source>
</evidence>
<feature type="transmembrane region" description="Helical" evidence="21">
    <location>
        <begin position="181"/>
        <end position="202"/>
    </location>
</feature>
<dbReference type="GO" id="GO:0009742">
    <property type="term" value="P:brassinosteroid mediated signaling pathway"/>
    <property type="evidence" value="ECO:0007669"/>
    <property type="project" value="UniProtKB-KW"/>
</dbReference>
<evidence type="ECO:0000256" key="15">
    <source>
        <dbReference type="ARBA" id="ARBA00022989"/>
    </source>
</evidence>
<evidence type="ECO:0000256" key="3">
    <source>
        <dbReference type="ARBA" id="ARBA00012513"/>
    </source>
</evidence>
<evidence type="ECO:0000256" key="21">
    <source>
        <dbReference type="SAM" id="Phobius"/>
    </source>
</evidence>
<dbReference type="InterPro" id="IPR008266">
    <property type="entry name" value="Tyr_kinase_AS"/>
</dbReference>
<evidence type="ECO:0000256" key="13">
    <source>
        <dbReference type="ARBA" id="ARBA00022777"/>
    </source>
</evidence>
<keyword evidence="12" id="KW-0547">Nucleotide-binding</keyword>
<dbReference type="EC" id="2.7.11.1" evidence="3"/>
<dbReference type="InterPro" id="IPR001611">
    <property type="entry name" value="Leu-rich_rpt"/>
</dbReference>
<dbReference type="Pfam" id="PF00069">
    <property type="entry name" value="Pkinase"/>
    <property type="match status" value="1"/>
</dbReference>
<reference evidence="23 24" key="1">
    <citation type="submission" date="2017-09" db="EMBL/GenBank/DDBJ databases">
        <authorList>
            <consortium name="International Durum Wheat Genome Sequencing Consortium (IDWGSC)"/>
            <person name="Milanesi L."/>
        </authorList>
    </citation>
    <scope>NUCLEOTIDE SEQUENCE [LARGE SCALE GENOMIC DNA]</scope>
    <source>
        <strain evidence="24">cv. Svevo</strain>
    </source>
</reference>
<dbReference type="SUPFAM" id="SSF52058">
    <property type="entry name" value="L domain-like"/>
    <property type="match status" value="1"/>
</dbReference>
<evidence type="ECO:0000256" key="6">
    <source>
        <dbReference type="ARBA" id="ARBA00022614"/>
    </source>
</evidence>
<dbReference type="Gene3D" id="3.30.200.20">
    <property type="entry name" value="Phosphorylase Kinase, domain 1"/>
    <property type="match status" value="1"/>
</dbReference>
<dbReference type="PANTHER" id="PTHR48005:SF90">
    <property type="entry name" value="OS02G0553000 PROTEIN"/>
    <property type="match status" value="1"/>
</dbReference>
<gene>
    <name evidence="23" type="ORF">TRITD_4Av1G253030</name>
</gene>
<dbReference type="OMA" id="HEICALI"/>
<dbReference type="GO" id="GO:0004674">
    <property type="term" value="F:protein serine/threonine kinase activity"/>
    <property type="evidence" value="ECO:0007669"/>
    <property type="project" value="UniProtKB-KW"/>
</dbReference>
<proteinExistence type="inferred from homology"/>
<evidence type="ECO:0000259" key="22">
    <source>
        <dbReference type="PROSITE" id="PS50011"/>
    </source>
</evidence>
<evidence type="ECO:0000256" key="9">
    <source>
        <dbReference type="ARBA" id="ARBA00022692"/>
    </source>
</evidence>
<dbReference type="PROSITE" id="PS51450">
    <property type="entry name" value="LRR"/>
    <property type="match status" value="1"/>
</dbReference>
<keyword evidence="5" id="KW-0597">Phosphoprotein</keyword>
<keyword evidence="10" id="KW-0732">Signal</keyword>
<comment type="subcellular location">
    <subcellularLocation>
        <location evidence="1">Membrane</location>
        <topology evidence="1">Single-pass type I membrane protein</topology>
    </subcellularLocation>
</comment>
<evidence type="ECO:0000256" key="4">
    <source>
        <dbReference type="ARBA" id="ARBA00022527"/>
    </source>
</evidence>
<dbReference type="EMBL" id="LT934117">
    <property type="protein sequence ID" value="VAH99140.1"/>
    <property type="molecule type" value="Genomic_DNA"/>
</dbReference>
<evidence type="ECO:0000256" key="7">
    <source>
        <dbReference type="ARBA" id="ARBA00022626"/>
    </source>
</evidence>
<evidence type="ECO:0000256" key="1">
    <source>
        <dbReference type="ARBA" id="ARBA00004479"/>
    </source>
</evidence>
<keyword evidence="15 21" id="KW-1133">Transmembrane helix</keyword>
<comment type="catalytic activity">
    <reaction evidence="20">
        <text>L-seryl-[protein] + ATP = O-phospho-L-seryl-[protein] + ADP + H(+)</text>
        <dbReference type="Rhea" id="RHEA:17989"/>
        <dbReference type="Rhea" id="RHEA-COMP:9863"/>
        <dbReference type="Rhea" id="RHEA-COMP:11604"/>
        <dbReference type="ChEBI" id="CHEBI:15378"/>
        <dbReference type="ChEBI" id="CHEBI:29999"/>
        <dbReference type="ChEBI" id="CHEBI:30616"/>
        <dbReference type="ChEBI" id="CHEBI:83421"/>
        <dbReference type="ChEBI" id="CHEBI:456216"/>
        <dbReference type="EC" id="2.7.11.1"/>
    </reaction>
</comment>
<evidence type="ECO:0000313" key="24">
    <source>
        <dbReference type="Proteomes" id="UP000324705"/>
    </source>
</evidence>
<keyword evidence="9 21" id="KW-0812">Transmembrane</keyword>
<dbReference type="Gene3D" id="1.10.510.10">
    <property type="entry name" value="Transferase(Phosphotransferase) domain 1"/>
    <property type="match status" value="1"/>
</dbReference>